<protein>
    <submittedName>
        <fullName evidence="3">Uncharacterized protein</fullName>
    </submittedName>
</protein>
<keyword evidence="2" id="KW-0812">Transmembrane</keyword>
<dbReference type="Pfam" id="PF15496">
    <property type="entry name" value="DUF4646"/>
    <property type="match status" value="1"/>
</dbReference>
<dbReference type="PhylomeDB" id="B8MP79"/>
<reference evidence="4" key="1">
    <citation type="journal article" date="2015" name="Genome Announc.">
        <title>Genome sequence of the AIDS-associated pathogen Penicillium marneffei (ATCC18224) and its near taxonomic relative Talaromyces stipitatus (ATCC10500).</title>
        <authorList>
            <person name="Nierman W.C."/>
            <person name="Fedorova-Abrams N.D."/>
            <person name="Andrianopoulos A."/>
        </authorList>
    </citation>
    <scope>NUCLEOTIDE SEQUENCE [LARGE SCALE GENOMIC DNA]</scope>
    <source>
        <strain evidence="4">ATCC 10500 / CBS 375.48 / QM 6759 / NRRL 1006</strain>
    </source>
</reference>
<feature type="region of interest" description="Disordered" evidence="1">
    <location>
        <begin position="186"/>
        <end position="231"/>
    </location>
</feature>
<dbReference type="InParanoid" id="B8MP79"/>
<dbReference type="OrthoDB" id="252020at2759"/>
<dbReference type="eggNOG" id="ENOG502SUE9">
    <property type="taxonomic scope" value="Eukaryota"/>
</dbReference>
<evidence type="ECO:0000256" key="2">
    <source>
        <dbReference type="SAM" id="Phobius"/>
    </source>
</evidence>
<accession>B8MP79</accession>
<feature type="compositionally biased region" description="Low complexity" evidence="1">
    <location>
        <begin position="7"/>
        <end position="19"/>
    </location>
</feature>
<evidence type="ECO:0000313" key="3">
    <source>
        <dbReference type="EMBL" id="EED14318.1"/>
    </source>
</evidence>
<feature type="compositionally biased region" description="Basic and acidic residues" evidence="1">
    <location>
        <begin position="221"/>
        <end position="231"/>
    </location>
</feature>
<dbReference type="VEuPathDB" id="FungiDB:TSTA_105300"/>
<feature type="region of interest" description="Disordered" evidence="1">
    <location>
        <begin position="38"/>
        <end position="59"/>
    </location>
</feature>
<dbReference type="Proteomes" id="UP000001745">
    <property type="component" value="Unassembled WGS sequence"/>
</dbReference>
<keyword evidence="4" id="KW-1185">Reference proteome</keyword>
<feature type="transmembrane region" description="Helical" evidence="2">
    <location>
        <begin position="107"/>
        <end position="132"/>
    </location>
</feature>
<dbReference type="EMBL" id="EQ962658">
    <property type="protein sequence ID" value="EED14318.1"/>
    <property type="molecule type" value="Genomic_DNA"/>
</dbReference>
<feature type="region of interest" description="Disordered" evidence="1">
    <location>
        <begin position="1"/>
        <end position="24"/>
    </location>
</feature>
<sequence>MPALRHTATTNTTTTTTTETDPDSASLYSEHAALLLPSKDGTQPGFAPEQSLSRGLQIPSKTSRLTSGFEYPSILGTQYNISRDEWEQFTHEITESAKLSPSQWTTVIGVGMGIMAVGGMMVGFFGAIPAVIAAKRKRARQENENSLSSKITAWNETFFKPRGIMIRIDMPYDLSAVEDGLDVSSTSRTAAKKSPRKSSSPSHASSRQGSVSSSLSGLSADKTDRVKERYKASHRSRIVIIPLNSDGRSGSVMSQATTLAEESPYIPAVYN</sequence>
<keyword evidence="2" id="KW-0472">Membrane</keyword>
<evidence type="ECO:0000313" key="4">
    <source>
        <dbReference type="Proteomes" id="UP000001745"/>
    </source>
</evidence>
<dbReference type="GeneID" id="8098751"/>
<proteinExistence type="predicted"/>
<name>B8MP79_TALSN</name>
<feature type="compositionally biased region" description="Polar residues" evidence="1">
    <location>
        <begin position="50"/>
        <end position="59"/>
    </location>
</feature>
<evidence type="ECO:0000256" key="1">
    <source>
        <dbReference type="SAM" id="MobiDB-lite"/>
    </source>
</evidence>
<keyword evidence="2" id="KW-1133">Transmembrane helix</keyword>
<dbReference type="AlphaFoldDB" id="B8MP79"/>
<feature type="compositionally biased region" description="Low complexity" evidence="1">
    <location>
        <begin position="197"/>
        <end position="220"/>
    </location>
</feature>
<gene>
    <name evidence="3" type="ORF">TSTA_105300</name>
</gene>
<organism evidence="3 4">
    <name type="scientific">Talaromyces stipitatus (strain ATCC 10500 / CBS 375.48 / QM 6759 / NRRL 1006)</name>
    <name type="common">Penicillium stipitatum</name>
    <dbReference type="NCBI Taxonomy" id="441959"/>
    <lineage>
        <taxon>Eukaryota</taxon>
        <taxon>Fungi</taxon>
        <taxon>Dikarya</taxon>
        <taxon>Ascomycota</taxon>
        <taxon>Pezizomycotina</taxon>
        <taxon>Eurotiomycetes</taxon>
        <taxon>Eurotiomycetidae</taxon>
        <taxon>Eurotiales</taxon>
        <taxon>Trichocomaceae</taxon>
        <taxon>Talaromyces</taxon>
        <taxon>Talaromyces sect. Talaromyces</taxon>
    </lineage>
</organism>
<dbReference type="RefSeq" id="XP_002486556.1">
    <property type="nucleotide sequence ID" value="XM_002486511.1"/>
</dbReference>
<dbReference type="InterPro" id="IPR028018">
    <property type="entry name" value="DUF4646"/>
</dbReference>
<dbReference type="HOGENOM" id="CLU_082800_0_0_1"/>